<dbReference type="GO" id="GO:0016791">
    <property type="term" value="F:phosphatase activity"/>
    <property type="evidence" value="ECO:0007669"/>
    <property type="project" value="TreeGrafter"/>
</dbReference>
<name>A0A7X2TEU2_9FIRM</name>
<dbReference type="InterPro" id="IPR029033">
    <property type="entry name" value="His_PPase_superfam"/>
</dbReference>
<protein>
    <submittedName>
        <fullName evidence="3">Histidine phosphatase family protein</fullName>
    </submittedName>
</protein>
<gene>
    <name evidence="3" type="ORF">FYJ51_03810</name>
</gene>
<proteinExistence type="predicted"/>
<evidence type="ECO:0000256" key="2">
    <source>
        <dbReference type="PIRSR" id="PIRSR613078-2"/>
    </source>
</evidence>
<dbReference type="Gene3D" id="1.10.3210.10">
    <property type="entry name" value="Hypothetical protein af1432"/>
    <property type="match status" value="1"/>
</dbReference>
<accession>A0A7X2TEU2</accession>
<dbReference type="Pfam" id="PF00300">
    <property type="entry name" value="His_Phos_1"/>
    <property type="match status" value="1"/>
</dbReference>
<dbReference type="EMBL" id="VUMN01000006">
    <property type="protein sequence ID" value="MSS58024.1"/>
    <property type="molecule type" value="Genomic_DNA"/>
</dbReference>
<dbReference type="GO" id="GO:0005737">
    <property type="term" value="C:cytoplasm"/>
    <property type="evidence" value="ECO:0007669"/>
    <property type="project" value="TreeGrafter"/>
</dbReference>
<dbReference type="InterPro" id="IPR050275">
    <property type="entry name" value="PGM_Phosphatase"/>
</dbReference>
<feature type="active site" description="Tele-phosphohistidine intermediate" evidence="1">
    <location>
        <position position="9"/>
    </location>
</feature>
<dbReference type="Gene3D" id="3.40.50.1240">
    <property type="entry name" value="Phosphoglycerate mutase-like"/>
    <property type="match status" value="1"/>
</dbReference>
<dbReference type="SUPFAM" id="SSF109604">
    <property type="entry name" value="HD-domain/PDEase-like"/>
    <property type="match status" value="1"/>
</dbReference>
<dbReference type="AlphaFoldDB" id="A0A7X2TEU2"/>
<sequence length="359" mass="40376">MRKIYLIRHGKAEKEPGTYLGITDCPLSEAGRKQMQIDGAWLKRTKARWIASSDLSRTVRSAEELSEASGLPYVLKTEAFREINLGSWEGKKIADIRTQFPEAYSERGKAIGSYRTPGGESFEETADRAMQELLDLIHNSTDDFAIVTHSGVIRSLICRVRGISLDSILDVKMPEAGIAVLGWNGSLSVQEPLYRPIGLMGETEIKDLYERCEVSEPLAAHMKAVRDTCVELISELKGAYDGEVLEKGALVHDLLRALPKHAGRTADLLASEGWLDIADIVRFHDDEGYLEQTPLNEADLLYYADKITREDQRVSLAERFEASRAKCRSEEAMRHHDARYRKALGIEAKIQKEKRQENV</sequence>
<dbReference type="InterPro" id="IPR013078">
    <property type="entry name" value="His_Pase_superF_clade-1"/>
</dbReference>
<dbReference type="SMART" id="SM00855">
    <property type="entry name" value="PGAM"/>
    <property type="match status" value="1"/>
</dbReference>
<feature type="active site" description="Proton donor/acceptor" evidence="1">
    <location>
        <position position="82"/>
    </location>
</feature>
<dbReference type="PANTHER" id="PTHR48100:SF1">
    <property type="entry name" value="HISTIDINE PHOSPHATASE FAMILY PROTEIN-RELATED"/>
    <property type="match status" value="1"/>
</dbReference>
<keyword evidence="4" id="KW-1185">Reference proteome</keyword>
<evidence type="ECO:0000256" key="1">
    <source>
        <dbReference type="PIRSR" id="PIRSR613078-1"/>
    </source>
</evidence>
<comment type="caution">
    <text evidence="3">The sequence shown here is derived from an EMBL/GenBank/DDBJ whole genome shotgun (WGS) entry which is preliminary data.</text>
</comment>
<dbReference type="Proteomes" id="UP000461880">
    <property type="component" value="Unassembled WGS sequence"/>
</dbReference>
<dbReference type="SUPFAM" id="SSF53254">
    <property type="entry name" value="Phosphoglycerate mutase-like"/>
    <property type="match status" value="1"/>
</dbReference>
<feature type="binding site" evidence="2">
    <location>
        <position position="57"/>
    </location>
    <ligand>
        <name>substrate</name>
    </ligand>
</feature>
<evidence type="ECO:0000313" key="4">
    <source>
        <dbReference type="Proteomes" id="UP000461880"/>
    </source>
</evidence>
<organism evidence="3 4">
    <name type="scientific">Stecheria intestinalis</name>
    <dbReference type="NCBI Taxonomy" id="2606630"/>
    <lineage>
        <taxon>Bacteria</taxon>
        <taxon>Bacillati</taxon>
        <taxon>Bacillota</taxon>
        <taxon>Erysipelotrichia</taxon>
        <taxon>Erysipelotrichales</taxon>
        <taxon>Erysipelotrichaceae</taxon>
        <taxon>Stecheria</taxon>
    </lineage>
</organism>
<dbReference type="PANTHER" id="PTHR48100">
    <property type="entry name" value="BROAD-SPECIFICITY PHOSPHATASE YOR283W-RELATED"/>
    <property type="match status" value="1"/>
</dbReference>
<reference evidence="3 4" key="1">
    <citation type="submission" date="2019-08" db="EMBL/GenBank/DDBJ databases">
        <title>In-depth cultivation of the pig gut microbiome towards novel bacterial diversity and tailored functional studies.</title>
        <authorList>
            <person name="Wylensek D."/>
            <person name="Hitch T.C.A."/>
            <person name="Clavel T."/>
        </authorList>
    </citation>
    <scope>NUCLEOTIDE SEQUENCE [LARGE SCALE GENOMIC DNA]</scope>
    <source>
        <strain evidence="3 4">Oil+RF-744-GAM-WT-6</strain>
    </source>
</reference>
<evidence type="ECO:0000313" key="3">
    <source>
        <dbReference type="EMBL" id="MSS58024.1"/>
    </source>
</evidence>
<dbReference type="CDD" id="cd07067">
    <property type="entry name" value="HP_PGM_like"/>
    <property type="match status" value="1"/>
</dbReference>
<dbReference type="RefSeq" id="WP_154503400.1">
    <property type="nucleotide sequence ID" value="NZ_VUMN01000006.1"/>
</dbReference>